<evidence type="ECO:0000313" key="2">
    <source>
        <dbReference type="EMBL" id="EFJ01199.1"/>
    </source>
</evidence>
<dbReference type="AlphaFoldDB" id="D8PSU8"/>
<dbReference type="EMBL" id="GL377303">
    <property type="protein sequence ID" value="EFJ01199.1"/>
    <property type="molecule type" value="Genomic_DNA"/>
</dbReference>
<name>D8PSU8_SCHCM</name>
<feature type="non-terminal residue" evidence="2">
    <location>
        <position position="378"/>
    </location>
</feature>
<dbReference type="OMA" id="QANDFRA"/>
<sequence length="378" mass="41808">MDLVSALDQSGILSSPIGSPSRDPQVAREGETEPQRRKRVKAAERQRRKRERDRTAAQMGIVNFSAAPQRQVASINAVNPAIPRHRPDDSQLTPEEEQRRERVRANARERQRKHRMLVKQRKMRELGLDMGNEVLEDPFANGTYPPPPPPGPMPPPHMHPGPMGMPPPPGMNPPQDGQPGQFPPPPPPGTIQVNGGQTFASTLLLSFSCAPLLKQHLLRTLYMTNEELTSLEPLIADAWEQWNRQRRQHYEAVHGQPMPGPPATFSVEMTPDTQSALANAIAAAAAAGPPPSGPPADPASSSNEFRDRFHRSLTVPAPFRSFNEQDGQGVPPPGSMTQTMDPNGPPRKRMTYIHHLGLKSVPQAQQHHEQQHEDTKPQ</sequence>
<feature type="compositionally biased region" description="Basic and acidic residues" evidence="1">
    <location>
        <begin position="96"/>
        <end position="109"/>
    </location>
</feature>
<reference evidence="2 3" key="1">
    <citation type="journal article" date="2010" name="Nat. Biotechnol.">
        <title>Genome sequence of the model mushroom Schizophyllum commune.</title>
        <authorList>
            <person name="Ohm R.A."/>
            <person name="de Jong J.F."/>
            <person name="Lugones L.G."/>
            <person name="Aerts A."/>
            <person name="Kothe E."/>
            <person name="Stajich J.E."/>
            <person name="de Vries R.P."/>
            <person name="Record E."/>
            <person name="Levasseur A."/>
            <person name="Baker S.E."/>
            <person name="Bartholomew K.A."/>
            <person name="Coutinho P.M."/>
            <person name="Erdmann S."/>
            <person name="Fowler T.J."/>
            <person name="Gathman A.C."/>
            <person name="Lombard V."/>
            <person name="Henrissat B."/>
            <person name="Knabe N."/>
            <person name="Kuees U."/>
            <person name="Lilly W.W."/>
            <person name="Lindquist E."/>
            <person name="Lucas S."/>
            <person name="Magnuson J.K."/>
            <person name="Piumi F."/>
            <person name="Raudaskoski M."/>
            <person name="Salamov A."/>
            <person name="Schmutz J."/>
            <person name="Schwarze F.W.M.R."/>
            <person name="vanKuyk P.A."/>
            <person name="Horton J.S."/>
            <person name="Grigoriev I.V."/>
            <person name="Woesten H.A.B."/>
        </authorList>
    </citation>
    <scope>NUCLEOTIDE SEQUENCE [LARGE SCALE GENOMIC DNA]</scope>
    <source>
        <strain evidence="3">H4-8 / FGSC 9210</strain>
    </source>
</reference>
<proteinExistence type="predicted"/>
<feature type="region of interest" description="Disordered" evidence="1">
    <location>
        <begin position="283"/>
        <end position="304"/>
    </location>
</feature>
<feature type="compositionally biased region" description="Pro residues" evidence="1">
    <location>
        <begin position="288"/>
        <end position="297"/>
    </location>
</feature>
<dbReference type="eggNOG" id="ENOG502SHQE">
    <property type="taxonomic scope" value="Eukaryota"/>
</dbReference>
<gene>
    <name evidence="2" type="ORF">SCHCODRAFT_105873</name>
</gene>
<feature type="compositionally biased region" description="Polar residues" evidence="1">
    <location>
        <begin position="66"/>
        <end position="77"/>
    </location>
</feature>
<feature type="region of interest" description="Disordered" evidence="1">
    <location>
        <begin position="316"/>
        <end position="378"/>
    </location>
</feature>
<dbReference type="Proteomes" id="UP000007431">
    <property type="component" value="Unassembled WGS sequence"/>
</dbReference>
<dbReference type="InParanoid" id="D8PSU8"/>
<accession>D8PSU8</accession>
<feature type="region of interest" description="Disordered" evidence="1">
    <location>
        <begin position="136"/>
        <end position="195"/>
    </location>
</feature>
<protein>
    <submittedName>
        <fullName evidence="2">Uncharacterized protein</fullName>
    </submittedName>
</protein>
<feature type="compositionally biased region" description="Pro residues" evidence="1">
    <location>
        <begin position="144"/>
        <end position="172"/>
    </location>
</feature>
<organism evidence="3">
    <name type="scientific">Schizophyllum commune (strain H4-8 / FGSC 9210)</name>
    <name type="common">Split gill fungus</name>
    <dbReference type="NCBI Taxonomy" id="578458"/>
    <lineage>
        <taxon>Eukaryota</taxon>
        <taxon>Fungi</taxon>
        <taxon>Dikarya</taxon>
        <taxon>Basidiomycota</taxon>
        <taxon>Agaricomycotina</taxon>
        <taxon>Agaricomycetes</taxon>
        <taxon>Agaricomycetidae</taxon>
        <taxon>Agaricales</taxon>
        <taxon>Schizophyllaceae</taxon>
        <taxon>Schizophyllum</taxon>
    </lineage>
</organism>
<feature type="compositionally biased region" description="Low complexity" evidence="1">
    <location>
        <begin position="10"/>
        <end position="21"/>
    </location>
</feature>
<feature type="compositionally biased region" description="Basic and acidic residues" evidence="1">
    <location>
        <begin position="25"/>
        <end position="45"/>
    </location>
</feature>
<feature type="region of interest" description="Disordered" evidence="1">
    <location>
        <begin position="1"/>
        <end position="117"/>
    </location>
</feature>
<dbReference type="HOGENOM" id="CLU_048000_0_0_1"/>
<evidence type="ECO:0000313" key="3">
    <source>
        <dbReference type="Proteomes" id="UP000007431"/>
    </source>
</evidence>
<evidence type="ECO:0000256" key="1">
    <source>
        <dbReference type="SAM" id="MobiDB-lite"/>
    </source>
</evidence>
<dbReference type="VEuPathDB" id="FungiDB:SCHCODRAFT_02605448"/>
<feature type="compositionally biased region" description="Basic and acidic residues" evidence="1">
    <location>
        <begin position="366"/>
        <end position="378"/>
    </location>
</feature>
<keyword evidence="3" id="KW-1185">Reference proteome</keyword>